<feature type="compositionally biased region" description="Basic and acidic residues" evidence="1">
    <location>
        <begin position="78"/>
        <end position="94"/>
    </location>
</feature>
<dbReference type="GeneID" id="20080571"/>
<dbReference type="VEuPathDB" id="FungiDB:H310_03521"/>
<dbReference type="RefSeq" id="XP_008865640.1">
    <property type="nucleotide sequence ID" value="XM_008867418.1"/>
</dbReference>
<evidence type="ECO:0000313" key="2">
    <source>
        <dbReference type="EMBL" id="ETW05863.1"/>
    </source>
</evidence>
<proteinExistence type="predicted"/>
<gene>
    <name evidence="2" type="ORF">H310_03521</name>
</gene>
<dbReference type="OrthoDB" id="10573193at2759"/>
<sequence length="151" mass="17352">MNSEATLAHDEEPHEAGCPSPHKGPQRNEEAFVASSTPTDDGNHRPTRKGNRAVHQVQSRYMDIERSTNYVRNRNEQLKRRRELEKRNSDRAIERMQQTRATSALKDNQEQIYRKWLQDSNADAHRLQNPAKDALLRIKPSLVKSVSSKAA</sequence>
<evidence type="ECO:0000256" key="1">
    <source>
        <dbReference type="SAM" id="MobiDB-lite"/>
    </source>
</evidence>
<feature type="region of interest" description="Disordered" evidence="1">
    <location>
        <begin position="1"/>
        <end position="56"/>
    </location>
</feature>
<feature type="compositionally biased region" description="Polar residues" evidence="1">
    <location>
        <begin position="96"/>
        <end position="105"/>
    </location>
</feature>
<organism evidence="2">
    <name type="scientific">Aphanomyces invadans</name>
    <dbReference type="NCBI Taxonomy" id="157072"/>
    <lineage>
        <taxon>Eukaryota</taxon>
        <taxon>Sar</taxon>
        <taxon>Stramenopiles</taxon>
        <taxon>Oomycota</taxon>
        <taxon>Saprolegniomycetes</taxon>
        <taxon>Saprolegniales</taxon>
        <taxon>Verrucalvaceae</taxon>
        <taxon>Aphanomyces</taxon>
    </lineage>
</organism>
<reference evidence="2" key="1">
    <citation type="submission" date="2013-12" db="EMBL/GenBank/DDBJ databases">
        <title>The Genome Sequence of Aphanomyces invadans NJM9701.</title>
        <authorList>
            <consortium name="The Broad Institute Genomics Platform"/>
            <person name="Russ C."/>
            <person name="Tyler B."/>
            <person name="van West P."/>
            <person name="Dieguez-Uribeondo J."/>
            <person name="Young S.K."/>
            <person name="Zeng Q."/>
            <person name="Gargeya S."/>
            <person name="Fitzgerald M."/>
            <person name="Abouelleil A."/>
            <person name="Alvarado L."/>
            <person name="Chapman S.B."/>
            <person name="Gainer-Dewar J."/>
            <person name="Goldberg J."/>
            <person name="Griggs A."/>
            <person name="Gujja S."/>
            <person name="Hansen M."/>
            <person name="Howarth C."/>
            <person name="Imamovic A."/>
            <person name="Ireland A."/>
            <person name="Larimer J."/>
            <person name="McCowan C."/>
            <person name="Murphy C."/>
            <person name="Pearson M."/>
            <person name="Poon T.W."/>
            <person name="Priest M."/>
            <person name="Roberts A."/>
            <person name="Saif S."/>
            <person name="Shea T."/>
            <person name="Sykes S."/>
            <person name="Wortman J."/>
            <person name="Nusbaum C."/>
            <person name="Birren B."/>
        </authorList>
    </citation>
    <scope>NUCLEOTIDE SEQUENCE [LARGE SCALE GENOMIC DNA]</scope>
    <source>
        <strain evidence="2">NJM9701</strain>
    </source>
</reference>
<name>A0A024UJS4_9STRA</name>
<accession>A0A024UJS4</accession>
<dbReference type="EMBL" id="KI913956">
    <property type="protein sequence ID" value="ETW05863.1"/>
    <property type="molecule type" value="Genomic_DNA"/>
</dbReference>
<feature type="region of interest" description="Disordered" evidence="1">
    <location>
        <begin position="78"/>
        <end position="105"/>
    </location>
</feature>
<dbReference type="AlphaFoldDB" id="A0A024UJS4"/>
<protein>
    <submittedName>
        <fullName evidence="2">Uncharacterized protein</fullName>
    </submittedName>
</protein>